<dbReference type="InterPro" id="IPR046346">
    <property type="entry name" value="Aminoacid_DH-like_N_sf"/>
</dbReference>
<proteinExistence type="inferred from homology"/>
<keyword evidence="6" id="KW-0547">Nucleotide-binding</keyword>
<dbReference type="PROSITE" id="PS00074">
    <property type="entry name" value="GLFV_DEHYDROGENASE"/>
    <property type="match status" value="1"/>
</dbReference>
<feature type="site" description="Important for catalysis" evidence="7">
    <location>
        <position position="142"/>
    </location>
</feature>
<evidence type="ECO:0000256" key="4">
    <source>
        <dbReference type="PIRNR" id="PIRNR000185"/>
    </source>
</evidence>
<dbReference type="GO" id="GO:0006538">
    <property type="term" value="P:L-glutamate catabolic process"/>
    <property type="evidence" value="ECO:0007669"/>
    <property type="project" value="TreeGrafter"/>
</dbReference>
<feature type="active site" description="Proton donor" evidence="5">
    <location>
        <position position="102"/>
    </location>
</feature>
<name>A0A5C6C1Q6_9BACT</name>
<dbReference type="PIRSF" id="PIRSF000185">
    <property type="entry name" value="Glu_DH"/>
    <property type="match status" value="1"/>
</dbReference>
<feature type="binding site" evidence="6">
    <location>
        <position position="216"/>
    </location>
    <ligand>
        <name>NAD(+)</name>
        <dbReference type="ChEBI" id="CHEBI:57540"/>
    </ligand>
</feature>
<dbReference type="InterPro" id="IPR006096">
    <property type="entry name" value="Glu/Leu/Phe/Val/Trp_DH_C"/>
</dbReference>
<dbReference type="InterPro" id="IPR014362">
    <property type="entry name" value="Glu_DH"/>
</dbReference>
<evidence type="ECO:0000313" key="10">
    <source>
        <dbReference type="EMBL" id="TWU18055.1"/>
    </source>
</evidence>
<dbReference type="EMBL" id="SJPU01000001">
    <property type="protein sequence ID" value="TWU18055.1"/>
    <property type="molecule type" value="Genomic_DNA"/>
</dbReference>
<feature type="binding site" evidence="6">
    <location>
        <position position="347"/>
    </location>
    <ligand>
        <name>substrate</name>
    </ligand>
</feature>
<organism evidence="10 11">
    <name type="scientific">Allorhodopirellula heiligendammensis</name>
    <dbReference type="NCBI Taxonomy" id="2714739"/>
    <lineage>
        <taxon>Bacteria</taxon>
        <taxon>Pseudomonadati</taxon>
        <taxon>Planctomycetota</taxon>
        <taxon>Planctomycetia</taxon>
        <taxon>Pirellulales</taxon>
        <taxon>Pirellulaceae</taxon>
        <taxon>Allorhodopirellula</taxon>
    </lineage>
</organism>
<reference evidence="10 11" key="1">
    <citation type="journal article" date="2020" name="Antonie Van Leeuwenhoek">
        <title>Rhodopirellula heiligendammensis sp. nov., Rhodopirellula pilleata sp. nov., and Rhodopirellula solitaria sp. nov. isolated from natural or artificial marine surfaces in Northern Germany and California, USA, and emended description of the genus Rhodopirellula.</title>
        <authorList>
            <person name="Kallscheuer N."/>
            <person name="Wiegand S."/>
            <person name="Jogler M."/>
            <person name="Boedeker C."/>
            <person name="Peeters S.H."/>
            <person name="Rast P."/>
            <person name="Heuer A."/>
            <person name="Jetten M.S.M."/>
            <person name="Rohde M."/>
            <person name="Jogler C."/>
        </authorList>
    </citation>
    <scope>NUCLEOTIDE SEQUENCE [LARGE SCALE GENOMIC DNA]</scope>
    <source>
        <strain evidence="10 11">Poly21</strain>
    </source>
</reference>
<dbReference type="PANTHER" id="PTHR11606">
    <property type="entry name" value="GLUTAMATE DEHYDROGENASE"/>
    <property type="match status" value="1"/>
</dbReference>
<dbReference type="AlphaFoldDB" id="A0A5C6C1Q6"/>
<evidence type="ECO:0000256" key="1">
    <source>
        <dbReference type="ARBA" id="ARBA00006382"/>
    </source>
</evidence>
<dbReference type="PANTHER" id="PTHR11606:SF24">
    <property type="entry name" value="NAD-SPECIFIC GLUTAMATE DEHYDROGENASE"/>
    <property type="match status" value="1"/>
</dbReference>
<comment type="caution">
    <text evidence="10">The sequence shown here is derived from an EMBL/GenBank/DDBJ whole genome shotgun (WGS) entry which is preliminary data.</text>
</comment>
<feature type="binding site" evidence="6">
    <location>
        <position position="66"/>
    </location>
    <ligand>
        <name>substrate</name>
    </ligand>
</feature>
<dbReference type="Pfam" id="PF02812">
    <property type="entry name" value="ELFV_dehydrog_N"/>
    <property type="match status" value="1"/>
</dbReference>
<dbReference type="SUPFAM" id="SSF51735">
    <property type="entry name" value="NAD(P)-binding Rossmann-fold domains"/>
    <property type="match status" value="1"/>
</dbReference>
<dbReference type="SUPFAM" id="SSF53223">
    <property type="entry name" value="Aminoacid dehydrogenase-like, N-terminal domain"/>
    <property type="match status" value="1"/>
</dbReference>
<dbReference type="Gene3D" id="3.40.50.10860">
    <property type="entry name" value="Leucine Dehydrogenase, chain A, domain 1"/>
    <property type="match status" value="1"/>
</dbReference>
<evidence type="ECO:0000256" key="2">
    <source>
        <dbReference type="ARBA" id="ARBA00023002"/>
    </source>
</evidence>
<keyword evidence="11" id="KW-1185">Reference proteome</keyword>
<evidence type="ECO:0000256" key="8">
    <source>
        <dbReference type="RuleBase" id="RU004417"/>
    </source>
</evidence>
<dbReference type="InterPro" id="IPR036291">
    <property type="entry name" value="NAD(P)-bd_dom_sf"/>
</dbReference>
<keyword evidence="3 6" id="KW-0520">NAD</keyword>
<dbReference type="GO" id="GO:0000166">
    <property type="term" value="F:nucleotide binding"/>
    <property type="evidence" value="ECO:0007669"/>
    <property type="project" value="UniProtKB-KW"/>
</dbReference>
<evidence type="ECO:0000256" key="3">
    <source>
        <dbReference type="ARBA" id="ARBA00023027"/>
    </source>
</evidence>
<dbReference type="InterPro" id="IPR033524">
    <property type="entry name" value="Glu/Leu/Phe/Val_DH_AS"/>
</dbReference>
<dbReference type="SMART" id="SM00839">
    <property type="entry name" value="ELFV_dehydrog"/>
    <property type="match status" value="1"/>
</dbReference>
<dbReference type="Proteomes" id="UP000319908">
    <property type="component" value="Unassembled WGS sequence"/>
</dbReference>
<evidence type="ECO:0000259" key="9">
    <source>
        <dbReference type="SMART" id="SM00839"/>
    </source>
</evidence>
<accession>A0A5C6C1Q6</accession>
<dbReference type="InterPro" id="IPR006097">
    <property type="entry name" value="Glu/Leu/Phe/Val/Trp_DH_dimer"/>
</dbReference>
<dbReference type="RefSeq" id="WP_146405092.1">
    <property type="nucleotide sequence ID" value="NZ_SJPU01000001.1"/>
</dbReference>
<dbReference type="OrthoDB" id="9803297at2"/>
<protein>
    <recommendedName>
        <fullName evidence="4">Glutamate dehydrogenase</fullName>
    </recommendedName>
</protein>
<evidence type="ECO:0000313" key="11">
    <source>
        <dbReference type="Proteomes" id="UP000319908"/>
    </source>
</evidence>
<evidence type="ECO:0000256" key="5">
    <source>
        <dbReference type="PIRSR" id="PIRSR000185-1"/>
    </source>
</evidence>
<evidence type="ECO:0000256" key="6">
    <source>
        <dbReference type="PIRSR" id="PIRSR000185-2"/>
    </source>
</evidence>
<comment type="similarity">
    <text evidence="1 4 8">Belongs to the Glu/Leu/Phe/Val dehydrogenases family.</text>
</comment>
<keyword evidence="2 4" id="KW-0560">Oxidoreductase</keyword>
<dbReference type="CDD" id="cd01076">
    <property type="entry name" value="NAD_bind_1_Glu_DH"/>
    <property type="match status" value="1"/>
</dbReference>
<dbReference type="FunFam" id="3.40.50.10860:FF:000003">
    <property type="entry name" value="Glutamate dehydrogenase"/>
    <property type="match status" value="1"/>
</dbReference>
<dbReference type="GO" id="GO:0004352">
    <property type="term" value="F:glutamate dehydrogenase (NAD+) activity"/>
    <property type="evidence" value="ECO:0007669"/>
    <property type="project" value="TreeGrafter"/>
</dbReference>
<dbReference type="Gene3D" id="3.40.50.720">
    <property type="entry name" value="NAD(P)-binding Rossmann-like Domain"/>
    <property type="match status" value="1"/>
</dbReference>
<dbReference type="InterPro" id="IPR033922">
    <property type="entry name" value="NAD_bind_Glu_DH"/>
</dbReference>
<sequence length="413" mass="45650">MKAFEATRHFFNQAADQLDISEELREALLMPDREIQVQVTIRRDDGHLANFVGFRVQHDHARGPMKGGLRYHHEVDLDESRALASLMTWKTAVVDLPYGGAKGGIGVDPAKLSKSEIERLTRAFVDQIHDIVGPDTDIPAPDMGTDHQVMSWFRNQWEKYHGFNPAVITGKPVEEYGARGREEATGRGVGTLTQKLVKRLGMSADQSKVAIQGFGNVGSHAAKFLHEGQFPIVAVSDITGTYYNADGLNIPKLLRHKLAHPKGLLEGFEDAEHLPLDALLKLEHVDVLIPAALGGVITAENVEAITAKVIIEAANGPTHPDADKILNERGVTVLPDILANAGGVTVSYFEWVQNRQHYRWSLDRVRQELDRTMNDAFESVWQMAAQHEVSLRTAAYMIGISRVKRATELAGLA</sequence>
<dbReference type="InterPro" id="IPR006095">
    <property type="entry name" value="Glu/Leu/Phe/Val/Trp_DH"/>
</dbReference>
<feature type="domain" description="Glutamate/phenylalanine/leucine/valine/L-tryptophan dehydrogenase C-terminal" evidence="9">
    <location>
        <begin position="178"/>
        <end position="411"/>
    </location>
</feature>
<evidence type="ECO:0000256" key="7">
    <source>
        <dbReference type="PIRSR" id="PIRSR000185-3"/>
    </source>
</evidence>
<feature type="binding site" evidence="6">
    <location>
        <position position="90"/>
    </location>
    <ligand>
        <name>substrate</name>
    </ligand>
</feature>
<gene>
    <name evidence="10" type="primary">gdhA_1</name>
    <name evidence="10" type="ORF">Poly21_02100</name>
</gene>
<dbReference type="PRINTS" id="PR00082">
    <property type="entry name" value="GLFDHDRGNASE"/>
</dbReference>
<dbReference type="Pfam" id="PF00208">
    <property type="entry name" value="ELFV_dehydrog"/>
    <property type="match status" value="1"/>
</dbReference>
<feature type="binding site" evidence="6">
    <location>
        <position position="185"/>
    </location>
    <ligand>
        <name>NAD(+)</name>
        <dbReference type="ChEBI" id="CHEBI:57540"/>
    </ligand>
</feature>